<protein>
    <submittedName>
        <fullName evidence="1">Uncharacterized protein</fullName>
    </submittedName>
</protein>
<reference evidence="1" key="1">
    <citation type="journal article" date="2020" name="mSystems">
        <title>Genome- and Community-Level Interaction Insights into Carbon Utilization and Element Cycling Functions of Hydrothermarchaeota in Hydrothermal Sediment.</title>
        <authorList>
            <person name="Zhou Z."/>
            <person name="Liu Y."/>
            <person name="Xu W."/>
            <person name="Pan J."/>
            <person name="Luo Z.H."/>
            <person name="Li M."/>
        </authorList>
    </citation>
    <scope>NUCLEOTIDE SEQUENCE [LARGE SCALE GENOMIC DNA]</scope>
    <source>
        <strain evidence="1">HyVt-113</strain>
    </source>
</reference>
<organism evidence="1">
    <name type="scientific">Desulfofervidus auxilii</name>
    <dbReference type="NCBI Taxonomy" id="1621989"/>
    <lineage>
        <taxon>Bacteria</taxon>
        <taxon>Pseudomonadati</taxon>
        <taxon>Thermodesulfobacteriota</taxon>
        <taxon>Candidatus Desulfofervidia</taxon>
        <taxon>Candidatus Desulfofervidales</taxon>
        <taxon>Candidatus Desulfofervidaceae</taxon>
        <taxon>Candidatus Desulfofervidus</taxon>
    </lineage>
</organism>
<comment type="caution">
    <text evidence="1">The sequence shown here is derived from an EMBL/GenBank/DDBJ whole genome shotgun (WGS) entry which is preliminary data.</text>
</comment>
<name>A0A7V0I9X4_DESA2</name>
<gene>
    <name evidence="1" type="ORF">ENF30_01370</name>
</gene>
<dbReference type="EMBL" id="DQWQ01000063">
    <property type="protein sequence ID" value="HDD35428.1"/>
    <property type="molecule type" value="Genomic_DNA"/>
</dbReference>
<accession>A0A7V0I9X4</accession>
<sequence length="524" mass="61350">MAEMLYCDKLRVKIGSSLITGVAICGSPFEMTKIIDYTGKRGSGPNLYNAFVFKLPDWDFIVKKVDEWMVVTPSFDYYKMTVAEKQRLQETIRTGLMSAAQAVTDYELLAHDARRYREILDYFKKGQKDDHILRSLFVDRVDAYTGEGYSLVSMARRWPTIITDFIRMKEEWTDPNVVPENEQVEKIRRELDVSQAEATVLKTKNELYREWKKMFFPVVKERYARIQNMANARKKSIQAYKEWLKPYIARFKMMREEEEKNPAAFIENPYITPGFGQAQASLGVKLWFWKSFYPSEFGKVPIEPSKKRHGFMIDPYDDFVKEHIPKIEEKYGLKKGEINDKVVEQILEEATTQGPNRISMMNPDSLYYMFFEATVDLNLVKTPPPEGVELDNVVFNPIRAWWMSQNVLLLHLIELKARQMAFERYVDELIGAEKLEKDIFKEVEEEFKEKKIPTKREELKVKMSKAKDIIKKIEKPIDRIVRNFVLKGPYEITFFERVSKGYARGIGGAYGQVIGHIERVMGVY</sequence>
<proteinExistence type="predicted"/>
<evidence type="ECO:0000313" key="1">
    <source>
        <dbReference type="EMBL" id="HDD35428.1"/>
    </source>
</evidence>
<dbReference type="Proteomes" id="UP000885706">
    <property type="component" value="Unassembled WGS sequence"/>
</dbReference>
<dbReference type="AlphaFoldDB" id="A0A7V0I9X4"/>